<dbReference type="GO" id="GO:0016020">
    <property type="term" value="C:membrane"/>
    <property type="evidence" value="ECO:0007669"/>
    <property type="project" value="UniProtKB-SubCell"/>
</dbReference>
<keyword evidence="3 4" id="KW-0472">Membrane</keyword>
<keyword evidence="4" id="KW-0406">Ion transport</keyword>
<evidence type="ECO:0000256" key="4">
    <source>
        <dbReference type="RuleBase" id="RU367022"/>
    </source>
</evidence>
<evidence type="ECO:0000313" key="5">
    <source>
        <dbReference type="Proteomes" id="UP000095282"/>
    </source>
</evidence>
<evidence type="ECO:0000313" key="6">
    <source>
        <dbReference type="WBParaSite" id="Csp11.Scaffold629.g13127.t1"/>
    </source>
</evidence>
<keyword evidence="1 4" id="KW-0812">Transmembrane</keyword>
<feature type="transmembrane region" description="Helical" evidence="4">
    <location>
        <begin position="130"/>
        <end position="149"/>
    </location>
</feature>
<dbReference type="PANTHER" id="PTHR12483:SF30">
    <property type="entry name" value="COPPER TRANSPORT PROTEIN"/>
    <property type="match status" value="1"/>
</dbReference>
<sequence length="164" mass="18918">MDHSHHHHHGHKGTIGNTAVANTQSSDHMMMHHAMSFHFGTEETILFDFWKTETAVGIAISCLITVILAFLMETIRFFREYRKAQIQISQPPIAPEDRLKRSPQLDLIDPLFQLIQLTIAYFLMLIFMTFNVYLCFFTVIGEIISHLLYRTLYPHLNSSSAGHC</sequence>
<dbReference type="eggNOG" id="KOG3386">
    <property type="taxonomic scope" value="Eukaryota"/>
</dbReference>
<comment type="similarity">
    <text evidence="4">Belongs to the copper transporter (Ctr) (TC 1.A.56) family. SLC31A subfamily.</text>
</comment>
<dbReference type="PANTHER" id="PTHR12483">
    <property type="entry name" value="SOLUTE CARRIER FAMILY 31 COPPER TRANSPORTERS"/>
    <property type="match status" value="1"/>
</dbReference>
<comment type="subcellular location">
    <subcellularLocation>
        <location evidence="4">Membrane</location>
        <topology evidence="4">Multi-pass membrane protein</topology>
    </subcellularLocation>
</comment>
<keyword evidence="4" id="KW-0813">Transport</keyword>
<keyword evidence="5" id="KW-1185">Reference proteome</keyword>
<dbReference type="WBParaSite" id="Csp11.Scaffold629.g13127.t1">
    <property type="protein sequence ID" value="Csp11.Scaffold629.g13127.t1"/>
    <property type="gene ID" value="Csp11.Scaffold629.g13127"/>
</dbReference>
<feature type="transmembrane region" description="Helical" evidence="4">
    <location>
        <begin position="54"/>
        <end position="72"/>
    </location>
</feature>
<proteinExistence type="inferred from homology"/>
<protein>
    <recommendedName>
        <fullName evidence="4">Copper transport protein</fullName>
    </recommendedName>
</protein>
<dbReference type="GO" id="GO:0005375">
    <property type="term" value="F:copper ion transmembrane transporter activity"/>
    <property type="evidence" value="ECO:0007669"/>
    <property type="project" value="UniProtKB-UniRule"/>
</dbReference>
<evidence type="ECO:0000256" key="1">
    <source>
        <dbReference type="ARBA" id="ARBA00022692"/>
    </source>
</evidence>
<keyword evidence="4" id="KW-0186">Copper</keyword>
<evidence type="ECO:0000256" key="2">
    <source>
        <dbReference type="ARBA" id="ARBA00022989"/>
    </source>
</evidence>
<dbReference type="Pfam" id="PF04145">
    <property type="entry name" value="Ctr"/>
    <property type="match status" value="1"/>
</dbReference>
<reference evidence="6" key="1">
    <citation type="submission" date="2016-11" db="UniProtKB">
        <authorList>
            <consortium name="WormBaseParasite"/>
        </authorList>
    </citation>
    <scope>IDENTIFICATION</scope>
</reference>
<keyword evidence="4" id="KW-0187">Copper transport</keyword>
<accession>A0A1I7TYQ2</accession>
<organism evidence="5 6">
    <name type="scientific">Caenorhabditis tropicalis</name>
    <dbReference type="NCBI Taxonomy" id="1561998"/>
    <lineage>
        <taxon>Eukaryota</taxon>
        <taxon>Metazoa</taxon>
        <taxon>Ecdysozoa</taxon>
        <taxon>Nematoda</taxon>
        <taxon>Chromadorea</taxon>
        <taxon>Rhabditida</taxon>
        <taxon>Rhabditina</taxon>
        <taxon>Rhabditomorpha</taxon>
        <taxon>Rhabditoidea</taxon>
        <taxon>Rhabditidae</taxon>
        <taxon>Peloderinae</taxon>
        <taxon>Caenorhabditis</taxon>
    </lineage>
</organism>
<keyword evidence="2 4" id="KW-1133">Transmembrane helix</keyword>
<name>A0A1I7TYQ2_9PELO</name>
<dbReference type="AlphaFoldDB" id="A0A1I7TYQ2"/>
<dbReference type="Proteomes" id="UP000095282">
    <property type="component" value="Unplaced"/>
</dbReference>
<evidence type="ECO:0000256" key="3">
    <source>
        <dbReference type="ARBA" id="ARBA00023136"/>
    </source>
</evidence>
<dbReference type="InterPro" id="IPR007274">
    <property type="entry name" value="Cop_transporter"/>
</dbReference>